<dbReference type="PANTHER" id="PTHR11904:SF9">
    <property type="entry name" value="PURINE NUCLEOSIDE PHOSPHORYLASE-RELATED"/>
    <property type="match status" value="1"/>
</dbReference>
<evidence type="ECO:0000256" key="5">
    <source>
        <dbReference type="ARBA" id="ARBA00022679"/>
    </source>
</evidence>
<accession>A0A840WMC6</accession>
<dbReference type="NCBIfam" id="NF006054">
    <property type="entry name" value="PRK08202.1"/>
    <property type="match status" value="1"/>
</dbReference>
<evidence type="ECO:0000313" key="10">
    <source>
        <dbReference type="EMBL" id="MBB5492886.1"/>
    </source>
</evidence>
<evidence type="ECO:0000259" key="9">
    <source>
        <dbReference type="Pfam" id="PF01048"/>
    </source>
</evidence>
<comment type="function">
    <text evidence="1">The purine nucleoside phosphorylases catalyze the phosphorolytic breakdown of the N-glycosidic bond in the beta-(deoxy)ribonucleoside molecules, with the formation of the corresponding free purine bases and pentose-1-phosphate. Cleaves guanosine, inosine, 2'-deoxyguanosine and 2'-deoxyinosine.</text>
</comment>
<evidence type="ECO:0000313" key="11">
    <source>
        <dbReference type="Proteomes" id="UP000579647"/>
    </source>
</evidence>
<dbReference type="EC" id="2.4.2.1" evidence="7"/>
<gene>
    <name evidence="10" type="ORF">HNR07_004023</name>
</gene>
<organism evidence="10 11">
    <name type="scientific">Nocardiopsis metallicus</name>
    <dbReference type="NCBI Taxonomy" id="179819"/>
    <lineage>
        <taxon>Bacteria</taxon>
        <taxon>Bacillati</taxon>
        <taxon>Actinomycetota</taxon>
        <taxon>Actinomycetes</taxon>
        <taxon>Streptosporangiales</taxon>
        <taxon>Nocardiopsidaceae</taxon>
        <taxon>Nocardiopsis</taxon>
    </lineage>
</organism>
<evidence type="ECO:0000256" key="7">
    <source>
        <dbReference type="PIRNR" id="PIRNR000477"/>
    </source>
</evidence>
<dbReference type="CDD" id="cd09009">
    <property type="entry name" value="PNP-EcPNPII_like"/>
    <property type="match status" value="1"/>
</dbReference>
<dbReference type="AlphaFoldDB" id="A0A840WMC6"/>
<evidence type="ECO:0000256" key="6">
    <source>
        <dbReference type="ARBA" id="ARBA00048556"/>
    </source>
</evidence>
<keyword evidence="11" id="KW-1185">Reference proteome</keyword>
<evidence type="ECO:0000256" key="3">
    <source>
        <dbReference type="ARBA" id="ARBA00006751"/>
    </source>
</evidence>
<evidence type="ECO:0000256" key="4">
    <source>
        <dbReference type="ARBA" id="ARBA00022676"/>
    </source>
</evidence>
<evidence type="ECO:0000256" key="2">
    <source>
        <dbReference type="ARBA" id="ARBA00005058"/>
    </source>
</evidence>
<comment type="similarity">
    <text evidence="3 7">Belongs to the PNP/MTAP phosphorylase family.</text>
</comment>
<dbReference type="InterPro" id="IPR035994">
    <property type="entry name" value="Nucleoside_phosphorylase_sf"/>
</dbReference>
<comment type="catalytic activity">
    <reaction evidence="6">
        <text>a purine 2'-deoxy-D-ribonucleoside + phosphate = a purine nucleobase + 2-deoxy-alpha-D-ribose 1-phosphate</text>
        <dbReference type="Rhea" id="RHEA:36431"/>
        <dbReference type="ChEBI" id="CHEBI:26386"/>
        <dbReference type="ChEBI" id="CHEBI:43474"/>
        <dbReference type="ChEBI" id="CHEBI:57259"/>
        <dbReference type="ChEBI" id="CHEBI:142361"/>
        <dbReference type="EC" id="2.4.2.1"/>
    </reaction>
</comment>
<proteinExistence type="inferred from homology"/>
<dbReference type="GO" id="GO:0004731">
    <property type="term" value="F:purine-nucleoside phosphorylase activity"/>
    <property type="evidence" value="ECO:0007669"/>
    <property type="project" value="UniProtKB-EC"/>
</dbReference>
<dbReference type="GO" id="GO:0009116">
    <property type="term" value="P:nucleoside metabolic process"/>
    <property type="evidence" value="ECO:0007669"/>
    <property type="project" value="InterPro"/>
</dbReference>
<keyword evidence="5 7" id="KW-0808">Transferase</keyword>
<dbReference type="InterPro" id="IPR011268">
    <property type="entry name" value="Purine_phosphorylase"/>
</dbReference>
<dbReference type="Gene3D" id="3.40.50.1580">
    <property type="entry name" value="Nucleoside phosphorylase domain"/>
    <property type="match status" value="1"/>
</dbReference>
<dbReference type="GO" id="GO:0005737">
    <property type="term" value="C:cytoplasm"/>
    <property type="evidence" value="ECO:0007669"/>
    <property type="project" value="TreeGrafter"/>
</dbReference>
<dbReference type="SUPFAM" id="SSF53167">
    <property type="entry name" value="Purine and uridine phosphorylases"/>
    <property type="match status" value="1"/>
</dbReference>
<comment type="caution">
    <text evidence="10">The sequence shown here is derived from an EMBL/GenBank/DDBJ whole genome shotgun (WGS) entry which is preliminary data.</text>
</comment>
<feature type="domain" description="Nucleoside phosphorylase" evidence="9">
    <location>
        <begin position="41"/>
        <end position="275"/>
    </location>
</feature>
<comment type="pathway">
    <text evidence="2 7">Purine metabolism; purine nucleoside salvage.</text>
</comment>
<dbReference type="PANTHER" id="PTHR11904">
    <property type="entry name" value="METHYLTHIOADENOSINE/PURINE NUCLEOSIDE PHOSPHORYLASE"/>
    <property type="match status" value="1"/>
</dbReference>
<dbReference type="UniPathway" id="UPA00606"/>
<dbReference type="EMBL" id="JACHDO010000001">
    <property type="protein sequence ID" value="MBB5492886.1"/>
    <property type="molecule type" value="Genomic_DNA"/>
</dbReference>
<dbReference type="InterPro" id="IPR000845">
    <property type="entry name" value="Nucleoside_phosphorylase_d"/>
</dbReference>
<evidence type="ECO:0000256" key="1">
    <source>
        <dbReference type="ARBA" id="ARBA00002678"/>
    </source>
</evidence>
<protein>
    <recommendedName>
        <fullName evidence="7">Purine nucleoside phosphorylase</fullName>
        <ecNumber evidence="7">2.4.2.1</ecNumber>
    </recommendedName>
    <alternativeName>
        <fullName evidence="7">Inosine-guanosine phosphorylase</fullName>
    </alternativeName>
</protein>
<name>A0A840WMC6_9ACTN</name>
<dbReference type="RefSeq" id="WP_184366235.1">
    <property type="nucleotide sequence ID" value="NZ_BAAAKM010000141.1"/>
</dbReference>
<dbReference type="PIRSF" id="PIRSF000477">
    <property type="entry name" value="PurNPase"/>
    <property type="match status" value="1"/>
</dbReference>
<sequence>MSESEQPPQPPQTTGEAKRLADSAAKELLSRAGADSFDALVVLGSGWAGAVDTLGTPDIEFDATELPGFVAPGAEGHSGKVRSMWVGEKRVVVFMGRVHVYEGFGPMVATHAVRTGIAAGARIAVLTGSAGSLRTDYQPGQPVVLRDHVNLTSQSPLAGADFVDLTQAYSERLRQIIHGVDASLAEGVYVSTTGPQLQTPAELKVLRQAGADVVGRSIALETIAAVEMGAEVLGLSMVSNDAVGAVLDPFEEDRALEIVTQRARRLGELLNRVIAAA</sequence>
<keyword evidence="4 7" id="KW-0328">Glycosyltransferase</keyword>
<feature type="region of interest" description="Disordered" evidence="8">
    <location>
        <begin position="1"/>
        <end position="21"/>
    </location>
</feature>
<dbReference type="Pfam" id="PF01048">
    <property type="entry name" value="PNP_UDP_1"/>
    <property type="match status" value="1"/>
</dbReference>
<reference evidence="10 11" key="1">
    <citation type="submission" date="2020-08" db="EMBL/GenBank/DDBJ databases">
        <title>Sequencing the genomes of 1000 actinobacteria strains.</title>
        <authorList>
            <person name="Klenk H.-P."/>
        </authorList>
    </citation>
    <scope>NUCLEOTIDE SEQUENCE [LARGE SCALE GENOMIC DNA]</scope>
    <source>
        <strain evidence="10 11">DSM 44598</strain>
    </source>
</reference>
<evidence type="ECO:0000256" key="8">
    <source>
        <dbReference type="SAM" id="MobiDB-lite"/>
    </source>
</evidence>
<dbReference type="Proteomes" id="UP000579647">
    <property type="component" value="Unassembled WGS sequence"/>
</dbReference>